<dbReference type="Pfam" id="PF13191">
    <property type="entry name" value="AAA_16"/>
    <property type="match status" value="1"/>
</dbReference>
<reference evidence="5" key="1">
    <citation type="submission" date="2022-06" db="EMBL/GenBank/DDBJ databases">
        <title>Alkalimarinus sp. nov., isolated from gut of a Alitta virens.</title>
        <authorList>
            <person name="Yang A.I."/>
            <person name="Shin N.-R."/>
        </authorList>
    </citation>
    <scope>NUCLEOTIDE SEQUENCE</scope>
    <source>
        <strain evidence="5">A2M4</strain>
    </source>
</reference>
<dbReference type="InterPro" id="IPR016032">
    <property type="entry name" value="Sig_transdc_resp-reg_C-effctor"/>
</dbReference>
<dbReference type="SMART" id="SM00421">
    <property type="entry name" value="HTH_LUXR"/>
    <property type="match status" value="1"/>
</dbReference>
<dbReference type="SUPFAM" id="SSF52540">
    <property type="entry name" value="P-loop containing nucleoside triphosphate hydrolases"/>
    <property type="match status" value="1"/>
</dbReference>
<dbReference type="Proteomes" id="UP001163739">
    <property type="component" value="Chromosome"/>
</dbReference>
<dbReference type="InterPro" id="IPR036388">
    <property type="entry name" value="WH-like_DNA-bd_sf"/>
</dbReference>
<protein>
    <submittedName>
        <fullName evidence="5">LuxR C-terminal-related transcriptional regulator</fullName>
    </submittedName>
</protein>
<evidence type="ECO:0000259" key="4">
    <source>
        <dbReference type="PROSITE" id="PS50043"/>
    </source>
</evidence>
<proteinExistence type="predicted"/>
<dbReference type="InterPro" id="IPR027417">
    <property type="entry name" value="P-loop_NTPase"/>
</dbReference>
<keyword evidence="6" id="KW-1185">Reference proteome</keyword>
<dbReference type="InterPro" id="IPR059106">
    <property type="entry name" value="WHD_MalT"/>
</dbReference>
<keyword evidence="2" id="KW-0238">DNA-binding</keyword>
<dbReference type="PROSITE" id="PS00622">
    <property type="entry name" value="HTH_LUXR_1"/>
    <property type="match status" value="1"/>
</dbReference>
<keyword evidence="3" id="KW-0804">Transcription</keyword>
<dbReference type="PROSITE" id="PS50043">
    <property type="entry name" value="HTH_LUXR_2"/>
    <property type="match status" value="1"/>
</dbReference>
<keyword evidence="1" id="KW-0805">Transcription regulation</keyword>
<dbReference type="EMBL" id="CP100390">
    <property type="protein sequence ID" value="UZE96289.1"/>
    <property type="molecule type" value="Genomic_DNA"/>
</dbReference>
<dbReference type="PRINTS" id="PR00038">
    <property type="entry name" value="HTHLUXR"/>
</dbReference>
<sequence length="512" mass="57516">MLLKTRFYLPPLREQSVLRNTLIDKLNQSTGGQLVLISAPAGYGKSTLVSQWLHHTPHTFAWLTLDKTHNSPLQFWRYILNALQGIQPTVGVEAKAMIESNRSQSLSDVVISLLNDLDQLSSHSDSTQAVSLVLDDFHLLENKQLISLISLFLDHLPSGIRLVITSREEPSLSLARRRANNQLVEFNIKDLAFNYDESSDFFTHSMALKLAPDTISSLHKGTEGWIAGLQLAALSIQGSHSDLDKNRAEALIKHSSLDRHIEDYLFEEVFSQQAENVQLFLMLTSAPSRFCAGLANALTSNHNSQSLLLTLEQANLFLVPLDNHRTWYRYHDLFRQFLLQRLKQLPLTKQADCHRSAGDWFEQFGYIEEAIEQHIINENWEKSVCLINEVLANIEGLPDASQLTRWTSLLPGALSAPITARLKSASQELAIEIEHQASTPVNEVLIQGATPLTQRESEVLSLVTQGLSNKLIAEKLHISLNTLKVHIRNLYGKIGVESRTQALVKINQHSSE</sequence>
<dbReference type="RefSeq" id="WP_265047774.1">
    <property type="nucleotide sequence ID" value="NZ_CP100390.1"/>
</dbReference>
<dbReference type="Gene3D" id="3.40.50.300">
    <property type="entry name" value="P-loop containing nucleotide triphosphate hydrolases"/>
    <property type="match status" value="1"/>
</dbReference>
<evidence type="ECO:0000313" key="5">
    <source>
        <dbReference type="EMBL" id="UZE96289.1"/>
    </source>
</evidence>
<gene>
    <name evidence="5" type="ORF">NKI27_00665</name>
</gene>
<dbReference type="Pfam" id="PF25873">
    <property type="entry name" value="WHD_MalT"/>
    <property type="match status" value="1"/>
</dbReference>
<name>A0ABY6N2R2_9ALTE</name>
<evidence type="ECO:0000256" key="3">
    <source>
        <dbReference type="ARBA" id="ARBA00023163"/>
    </source>
</evidence>
<dbReference type="SUPFAM" id="SSF46894">
    <property type="entry name" value="C-terminal effector domain of the bipartite response regulators"/>
    <property type="match status" value="1"/>
</dbReference>
<dbReference type="PANTHER" id="PTHR44688">
    <property type="entry name" value="DNA-BINDING TRANSCRIPTIONAL ACTIVATOR DEVR_DOSR"/>
    <property type="match status" value="1"/>
</dbReference>
<dbReference type="InterPro" id="IPR000792">
    <property type="entry name" value="Tscrpt_reg_LuxR_C"/>
</dbReference>
<evidence type="ECO:0000256" key="1">
    <source>
        <dbReference type="ARBA" id="ARBA00023015"/>
    </source>
</evidence>
<evidence type="ECO:0000313" key="6">
    <source>
        <dbReference type="Proteomes" id="UP001163739"/>
    </source>
</evidence>
<organism evidence="5 6">
    <name type="scientific">Alkalimarinus alittae</name>
    <dbReference type="NCBI Taxonomy" id="2961619"/>
    <lineage>
        <taxon>Bacteria</taxon>
        <taxon>Pseudomonadati</taxon>
        <taxon>Pseudomonadota</taxon>
        <taxon>Gammaproteobacteria</taxon>
        <taxon>Alteromonadales</taxon>
        <taxon>Alteromonadaceae</taxon>
        <taxon>Alkalimarinus</taxon>
    </lineage>
</organism>
<accession>A0ABY6N2R2</accession>
<dbReference type="CDD" id="cd06170">
    <property type="entry name" value="LuxR_C_like"/>
    <property type="match status" value="1"/>
</dbReference>
<dbReference type="Pfam" id="PF00196">
    <property type="entry name" value="GerE"/>
    <property type="match status" value="1"/>
</dbReference>
<dbReference type="PANTHER" id="PTHR44688:SF16">
    <property type="entry name" value="DNA-BINDING TRANSCRIPTIONAL ACTIVATOR DEVR_DOSR"/>
    <property type="match status" value="1"/>
</dbReference>
<dbReference type="InterPro" id="IPR041664">
    <property type="entry name" value="AAA_16"/>
</dbReference>
<evidence type="ECO:0000256" key="2">
    <source>
        <dbReference type="ARBA" id="ARBA00023125"/>
    </source>
</evidence>
<dbReference type="Gene3D" id="1.10.10.10">
    <property type="entry name" value="Winged helix-like DNA-binding domain superfamily/Winged helix DNA-binding domain"/>
    <property type="match status" value="1"/>
</dbReference>
<feature type="domain" description="HTH luxR-type" evidence="4">
    <location>
        <begin position="445"/>
        <end position="510"/>
    </location>
</feature>